<feature type="domain" description="Apple" evidence="2">
    <location>
        <begin position="1250"/>
        <end position="1330"/>
    </location>
</feature>
<dbReference type="PANTHER" id="PTHR16897">
    <property type="entry name" value="OS10G0105400 PROTEIN"/>
    <property type="match status" value="1"/>
</dbReference>
<dbReference type="InterPro" id="IPR003609">
    <property type="entry name" value="Pan_app"/>
</dbReference>
<gene>
    <name evidence="3" type="ORF">MEDL_50504</name>
</gene>
<accession>A0A8S3U2A9</accession>
<evidence type="ECO:0000313" key="4">
    <source>
        <dbReference type="Proteomes" id="UP000683360"/>
    </source>
</evidence>
<dbReference type="EMBL" id="CAJPWZ010002412">
    <property type="protein sequence ID" value="CAG2238078.1"/>
    <property type="molecule type" value="Genomic_DNA"/>
</dbReference>
<dbReference type="OrthoDB" id="6156461at2759"/>
<feature type="region of interest" description="Disordered" evidence="1">
    <location>
        <begin position="1075"/>
        <end position="1102"/>
    </location>
</feature>
<evidence type="ECO:0000256" key="1">
    <source>
        <dbReference type="SAM" id="MobiDB-lite"/>
    </source>
</evidence>
<dbReference type="Gene3D" id="3.50.4.10">
    <property type="entry name" value="Hepatocyte Growth Factor"/>
    <property type="match status" value="1"/>
</dbReference>
<reference evidence="3" key="1">
    <citation type="submission" date="2021-03" db="EMBL/GenBank/DDBJ databases">
        <authorList>
            <person name="Bekaert M."/>
        </authorList>
    </citation>
    <scope>NUCLEOTIDE SEQUENCE</scope>
</reference>
<feature type="region of interest" description="Disordered" evidence="1">
    <location>
        <begin position="548"/>
        <end position="588"/>
    </location>
</feature>
<evidence type="ECO:0000313" key="3">
    <source>
        <dbReference type="EMBL" id="CAG2238078.1"/>
    </source>
</evidence>
<proteinExistence type="predicted"/>
<organism evidence="3 4">
    <name type="scientific">Mytilus edulis</name>
    <name type="common">Blue mussel</name>
    <dbReference type="NCBI Taxonomy" id="6550"/>
    <lineage>
        <taxon>Eukaryota</taxon>
        <taxon>Metazoa</taxon>
        <taxon>Spiralia</taxon>
        <taxon>Lophotrochozoa</taxon>
        <taxon>Mollusca</taxon>
        <taxon>Bivalvia</taxon>
        <taxon>Autobranchia</taxon>
        <taxon>Pteriomorphia</taxon>
        <taxon>Mytilida</taxon>
        <taxon>Mytiloidea</taxon>
        <taxon>Mytilidae</taxon>
        <taxon>Mytilinae</taxon>
        <taxon>Mytilus</taxon>
    </lineage>
</organism>
<dbReference type="SMART" id="SM00473">
    <property type="entry name" value="PAN_AP"/>
    <property type="match status" value="1"/>
</dbReference>
<protein>
    <recommendedName>
        <fullName evidence="2">Apple domain-containing protein</fullName>
    </recommendedName>
</protein>
<dbReference type="Proteomes" id="UP000683360">
    <property type="component" value="Unassembled WGS sequence"/>
</dbReference>
<feature type="compositionally biased region" description="Basic and acidic residues" evidence="1">
    <location>
        <begin position="561"/>
        <end position="570"/>
    </location>
</feature>
<dbReference type="SUPFAM" id="SSF57414">
    <property type="entry name" value="Hairpin loop containing domain-like"/>
    <property type="match status" value="1"/>
</dbReference>
<comment type="caution">
    <text evidence="3">The sequence shown here is derived from an EMBL/GenBank/DDBJ whole genome shotgun (WGS) entry which is preliminary data.</text>
</comment>
<evidence type="ECO:0000259" key="2">
    <source>
        <dbReference type="PROSITE" id="PS50948"/>
    </source>
</evidence>
<dbReference type="PROSITE" id="PS50948">
    <property type="entry name" value="PAN"/>
    <property type="match status" value="1"/>
</dbReference>
<keyword evidence="4" id="KW-1185">Reference proteome</keyword>
<feature type="compositionally biased region" description="Acidic residues" evidence="1">
    <location>
        <begin position="548"/>
        <end position="560"/>
    </location>
</feature>
<name>A0A8S3U2A9_MYTED</name>
<dbReference type="Pfam" id="PF00024">
    <property type="entry name" value="PAN_1"/>
    <property type="match status" value="1"/>
</dbReference>
<sequence length="2871" mass="316041">MITRVRRGTLADILKALSFHLGMPKFDWSKTVGSKKLGASFGFREENFVDLHLEPFKGKFELKVDNLAFAEDFGFDDIQNIASAFDRLFHKIIDPIVEAVNVIKELIEMVKEMTFVQLVKEIIQIFKNLPDIIHKIVESVVAAYNKLIDYDGYPLIDRFKKVINRVTNFISDVKSDVLGFYHSIADAMTVTLPFVAHEMGEGFILIKDSWKFWENPVQSFNGIEMALLKFKLAVATFIEAKNTIMGSCFFAKGQTPYWFHPGEEVKGILDDLNVVLRMAQDEIHDIYHNPSAGSSLSPDVITDGFNVSGSKSFIHETIKGVVEEVNSTLSGVINIAKPFWEKISHLMDMFKKIKHAYTFLRDVIHKGKYYMQKLFGSKFHRKFPRIPASCESSCGCGEYHRDNKGRLGVELAFKKNYQKVVAPFHGTVYRVSDTEVLVRPTRADLIMYEVVVSGFELDTRIDEDKKGIFKKAGRQIGVSKKLSDCEDNFLFVSMRKRPNNTESITDVPADGYSYIDPAPYLKKRFPRPGHKSTCNGFSYYYIGMNAEEGDMTGEPEDDKDEIDRHDDGSKSKSPFGGHRHGRSVENQPEHPAWMQHFKEKFHNMTGKFDKYKNMLSKVAKSFLPKFDINDKPLTEIKHLLAGSPLIHQLDVIVKEVAHKLRTEPLMYPDGMPLHQIRRKLKKAHTTVTGDRLSMIDKLLEMAVEECGSFEKAIIAGYGHYCEAHEDCHGITCGMVFRDGFKRALVKVDIRLDSCSNQLHVTIKDQMINFTLTSQKQIMVVDLPKTKDRELVFDIRIDSSQNRVNVTLSGAVCSTTHYSCFEDVELLRDLPIDTHNKVCYNKQARDPFEDRVYSLTLPDLLEEVSEFGLDMTKCLVLINEIRNATLYALMELREKGDHGEGEFPEKEDFCFEGSFPLASLDMQIINPGPVPGINFLFMVGPIPLHLAFGATARMGIDLKLEMCIMSMKAKAVVTPHIGAGVWGELSVDIGIAYGGIRLEGHLLETRFPITAEFKFNKFPIKIGFRLDLEIVPLELKLKAFAKLRLIFFSVTVFDACIWKFKLPTYKKNLFDKPFEKRDPNKPRISSAATNPRQRRSSPGGCEVKQLEGRDITDTAFLLEVSAKSDVSDITLSYAIGTHRSGTNVQDWTGMTGNSLTAPVQLHKEHYGIPLYWTVKAKNSQGDSSITECNLQTFDNTLPDGRIDESYPYTSHTNKISEAVGFTKSQGGSGSEVIPWQPLILKSTTERNVSKANSPLKFFTIGKERKLTAEKISSSKTDHVEECAQKCVNFGRKCVAFDYEHHSETCDLHATVEGPNAELHISGTYKNYERLGVGYSSFIQHNLDLQHGMVYILNAGITNKLGYKGYVSSGGTMVDHTPPEPGPVGKATFDQTKFDGCKAAITQRCIDQTSLPNHRKIIDGPKGSTVFNGHEGGVETLYTLANHFMSGNYNGPKGSTVFNGHEGRVETLYTLANHFMSGNYNGPKGSTVFNGHEGGVETLYTLANHFMSGNYNGPKGSTVFNGHEGGVETLYTLANHFMSGNYNGPKGSTVFNGHEGGVETLYTLANHFMSGNYNGPKGSTVFNGHEGGVETLYTLANHFMSGNYNGPKGSTVFNGHEGGVETLYTLANHFMSGNYNGPKGSTVFNGHEGGVETLYTLANHFMSGNYNGPKGSTVFNGHEGGVETLYTLANHFMSGNYNGPKGSTVFNGHEGGVETLYTLANHFMSGNYNGPKGSTVFNGHEGGVETLYTLANHFMSGNYNGPKGSTVFNGHEGNYNGPKGSTVFNGHEGGVETLYTLANHFMSGNYNGPKGSTVFNGHEGNYNGPKGSKVGHKGGVETLYTLANHFMSGNYMDKGSTVFNGHEGGRNTVHTGQPFYVRWVFNGHEGGYSMDMKTLYTLANHFMSGNYNGPKGSTVFNGHEGGVETLYTLANHFMSGNYNGPKGSTVFNGHEGGVETLTLANHFMSGNYNGLANSMDILETLYTCQVIIMDLKVPQYSMDMKVIIMDLTGSTVFNGHEGGVETLYLWPIILCGQVVFNGHEGVETLYWPTILCHHTLANHLCQVIIIDPKGSTVFNGHEGRGTHWPNFMSGNYNEPKGSTVFNGHEGGVETLYTLANHLMSGNYNGPKGSTVFNGHEGGVETLYTLANHFMSGNYNGPKGSTVFNGHEGRVETLYTLANHFMSGNYNGPKGSTVFNDMKVIIIDLKVPQYSNGHEGGQETLYTLANHFMSGNYNRPKGSTVFNGHEGNYNGPKGSQINGHEGGVENSYTLANHFMSGNYNGPKGSTVFNGHEGGVETLYTLANHFMSGNYNGPKGSTVFNGHEGGVETLYTLANHFMSGNYNGPKGSTVFNGHEGGVKHEGNYNRPKGSTVFNGHEGGQKHCTHWPTILCQVIIIDPKGSTVFNGHEGGVETLYTLANHFMSGNYNGPKGSTVFNGHEGNYNGPKGSTVFNGHEGRVETLYTLANHLMSGNYNGPKGSTVFNGHEGNYNGPKGSTVFNGHEGGVETFCTLANHFMSGNYNGPKGSTVFNGHEGGVVENLYTLANHLMSGNYNGPKGSTVFNGHEGGVETLYTLANHFMAGNYNGPFFMSGNYNGPKGSTVFNGHEGGVETLYTLAKHFMCRNTNYNGPKGSTVFNGHEGRVETLYTLANHFMSGNYNGPKGSTVFNGHEGGVETLYTLTNHFMSGSIMDLKVSTVFNGHEGSTVGHEGGVIIMDLKVLYNGLKGRKPIILCQVEKVPLFNGHEGRVETLYTLANHFMSGNYNGPKGSTVFNGHEGGVETLYTLANHFMSGNYNGPKGSTVFNGHEGRVETMDMKVETHTLANHFMSGNYNGPKGSTVFNGHEGRVETLYTLANHFMSGNYNGPKGSTVFNGHGT</sequence>
<dbReference type="PANTHER" id="PTHR16897:SF2">
    <property type="entry name" value="OS03G0226600 PROTEIN"/>
    <property type="match status" value="1"/>
</dbReference>